<dbReference type="GO" id="GO:0012505">
    <property type="term" value="C:endomembrane system"/>
    <property type="evidence" value="ECO:0007669"/>
    <property type="project" value="UniProtKB-SubCell"/>
</dbReference>
<keyword evidence="2 5" id="KW-0812">Transmembrane</keyword>
<dbReference type="AlphaFoldDB" id="A0A2N8KME6"/>
<sequence length="128" mass="14160">MSFNSTLKAWARRIKRDGVTLWFAGRHPDTPWYAKALGIFVVAYALSPIDLIPDFIPVLGYLDDVLLLPALIWLAIRLLPPPVLADCRRQAEEWMQARGAKPASKAGAALVVALWIGLAVAAWRWLGA</sequence>
<keyword evidence="3 5" id="KW-1133">Transmembrane helix</keyword>
<evidence type="ECO:0000256" key="3">
    <source>
        <dbReference type="ARBA" id="ARBA00022989"/>
    </source>
</evidence>
<name>A0A2N8KME6_9BURK</name>
<organism evidence="7 8">
    <name type="scientific">Achromobacter pulmonis</name>
    <dbReference type="NCBI Taxonomy" id="1389932"/>
    <lineage>
        <taxon>Bacteria</taxon>
        <taxon>Pseudomonadati</taxon>
        <taxon>Pseudomonadota</taxon>
        <taxon>Betaproteobacteria</taxon>
        <taxon>Burkholderiales</taxon>
        <taxon>Alcaligenaceae</taxon>
        <taxon>Achromobacter</taxon>
    </lineage>
</organism>
<dbReference type="InterPro" id="IPR010652">
    <property type="entry name" value="DUF1232"/>
</dbReference>
<evidence type="ECO:0000256" key="1">
    <source>
        <dbReference type="ARBA" id="ARBA00004127"/>
    </source>
</evidence>
<comment type="caution">
    <text evidence="7">The sequence shown here is derived from an EMBL/GenBank/DDBJ whole genome shotgun (WGS) entry which is preliminary data.</text>
</comment>
<feature type="domain" description="DUF1232" evidence="6">
    <location>
        <begin position="34"/>
        <end position="69"/>
    </location>
</feature>
<evidence type="ECO:0000256" key="4">
    <source>
        <dbReference type="ARBA" id="ARBA00023136"/>
    </source>
</evidence>
<dbReference type="RefSeq" id="WP_102772685.1">
    <property type="nucleotide sequence ID" value="NZ_POQS01000002.1"/>
</dbReference>
<keyword evidence="4 5" id="KW-0472">Membrane</keyword>
<proteinExistence type="predicted"/>
<feature type="transmembrane region" description="Helical" evidence="5">
    <location>
        <begin position="32"/>
        <end position="53"/>
    </location>
</feature>
<feature type="transmembrane region" description="Helical" evidence="5">
    <location>
        <begin position="65"/>
        <end position="85"/>
    </location>
</feature>
<evidence type="ECO:0000259" key="6">
    <source>
        <dbReference type="Pfam" id="PF06803"/>
    </source>
</evidence>
<dbReference type="Proteomes" id="UP000235994">
    <property type="component" value="Unassembled WGS sequence"/>
</dbReference>
<evidence type="ECO:0000256" key="5">
    <source>
        <dbReference type="SAM" id="Phobius"/>
    </source>
</evidence>
<evidence type="ECO:0000313" key="8">
    <source>
        <dbReference type="Proteomes" id="UP000235994"/>
    </source>
</evidence>
<protein>
    <recommendedName>
        <fullName evidence="6">DUF1232 domain-containing protein</fullName>
    </recommendedName>
</protein>
<gene>
    <name evidence="7" type="ORF">C1I89_10635</name>
</gene>
<feature type="transmembrane region" description="Helical" evidence="5">
    <location>
        <begin position="106"/>
        <end position="126"/>
    </location>
</feature>
<reference evidence="7 8" key="1">
    <citation type="submission" date="2018-01" db="EMBL/GenBank/DDBJ databases">
        <title>The draft genome of an aniline degradation strain ANB-1.</title>
        <authorList>
            <person name="Zhang L."/>
            <person name="Jiang J."/>
        </authorList>
    </citation>
    <scope>NUCLEOTIDE SEQUENCE [LARGE SCALE GENOMIC DNA]</scope>
    <source>
        <strain evidence="7 8">ANB-1</strain>
    </source>
</reference>
<accession>A0A2N8KME6</accession>
<evidence type="ECO:0000256" key="2">
    <source>
        <dbReference type="ARBA" id="ARBA00022692"/>
    </source>
</evidence>
<evidence type="ECO:0000313" key="7">
    <source>
        <dbReference type="EMBL" id="PND34626.1"/>
    </source>
</evidence>
<dbReference type="EMBL" id="POQS01000002">
    <property type="protein sequence ID" value="PND34626.1"/>
    <property type="molecule type" value="Genomic_DNA"/>
</dbReference>
<dbReference type="Pfam" id="PF06803">
    <property type="entry name" value="DUF1232"/>
    <property type="match status" value="1"/>
</dbReference>
<comment type="subcellular location">
    <subcellularLocation>
        <location evidence="1">Endomembrane system</location>
        <topology evidence="1">Multi-pass membrane protein</topology>
    </subcellularLocation>
</comment>
<keyword evidence="8" id="KW-1185">Reference proteome</keyword>